<sequence length="587" mass="61216">MELLNLNAVARIKSLRRMRGVDYVNQNLVNIVETPSGANQTGVAFSASTPITVATSSAASTNSTSISSATSPSVSALTERPTSDSYAASVAPTVACSPNTSEDGSSGDRMIIPPLKCDSSSDPRVPYLGQESLRYQSAEDALARALHLILKLDVSESGHHTKILEARAAVAEAVPLVWGLRKEVDGLRTQLDEYGKLMAERDNSVERLRADLTDLEEARSLDREHLNTAVILDALDDCRSSNMMNKMPCYAAPTAALPEPSVMLKTRSCRRLNVAPTTTTTAHSRLQPQMQPLELAPGCLPLWESWPSPPVAGPAAAADTPTTTSAAEVVQPVQPPPRDRIIASTDRRRTDPNFQIVAEDGVMTVTPACSIAAIISTAPTAAAESGLRVGALSGAHTAAVSHSNFSTEDKRFGPSSSDGLPYNSNDLSYMSDYISDFSTAPSADNTRDSLCGAVSSAFEGYGLSAASTLVAAASRVRKLLSGNGKLNDDGEGSTPPLTSSHLAELKGGTALDRHPSYICRRPVAHNGASSSAGGAISSSVRARVSAGGGRSSMGASAGGVGLRSTSAGQLQAWLSAPELDAATAMIL</sequence>
<organism evidence="2 4">
    <name type="scientific">Volvox reticuliferus</name>
    <dbReference type="NCBI Taxonomy" id="1737510"/>
    <lineage>
        <taxon>Eukaryota</taxon>
        <taxon>Viridiplantae</taxon>
        <taxon>Chlorophyta</taxon>
        <taxon>core chlorophytes</taxon>
        <taxon>Chlorophyceae</taxon>
        <taxon>CS clade</taxon>
        <taxon>Chlamydomonadales</taxon>
        <taxon>Volvocaceae</taxon>
        <taxon>Volvox</taxon>
    </lineage>
</organism>
<dbReference type="EMBL" id="BNCQ01000026">
    <property type="protein sequence ID" value="GIM08111.1"/>
    <property type="molecule type" value="Genomic_DNA"/>
</dbReference>
<gene>
    <name evidence="2" type="ORF">Vretifemale_19717</name>
    <name evidence="3" type="ORF">Vretimale_12203</name>
</gene>
<evidence type="ECO:0000313" key="2">
    <source>
        <dbReference type="EMBL" id="GIL92160.1"/>
    </source>
</evidence>
<dbReference type="Proteomes" id="UP000722791">
    <property type="component" value="Unassembled WGS sequence"/>
</dbReference>
<reference evidence="2" key="1">
    <citation type="journal article" date="2021" name="Proc. Natl. Acad. Sci. U.S.A.">
        <title>Three genomes in the algal genus Volvox reveal the fate of a haploid sex-determining region after a transition to homothallism.</title>
        <authorList>
            <person name="Yamamoto K."/>
            <person name="Hamaji T."/>
            <person name="Kawai-Toyooka H."/>
            <person name="Matsuzaki R."/>
            <person name="Takahashi F."/>
            <person name="Nishimura Y."/>
            <person name="Kawachi M."/>
            <person name="Noguchi H."/>
            <person name="Minakuchi Y."/>
            <person name="Umen J.G."/>
            <person name="Toyoda A."/>
            <person name="Nozaki H."/>
        </authorList>
    </citation>
    <scope>NUCLEOTIDE SEQUENCE</scope>
    <source>
        <strain evidence="3">NIES-3785</strain>
        <strain evidence="2">NIES-3786</strain>
    </source>
</reference>
<evidence type="ECO:0000313" key="4">
    <source>
        <dbReference type="Proteomes" id="UP000747110"/>
    </source>
</evidence>
<keyword evidence="4" id="KW-1185">Reference proteome</keyword>
<evidence type="ECO:0000256" key="1">
    <source>
        <dbReference type="SAM" id="MobiDB-lite"/>
    </source>
</evidence>
<feature type="compositionally biased region" description="Low complexity" evidence="1">
    <location>
        <begin position="56"/>
        <end position="76"/>
    </location>
</feature>
<comment type="caution">
    <text evidence="2">The sequence shown here is derived from an EMBL/GenBank/DDBJ whole genome shotgun (WGS) entry which is preliminary data.</text>
</comment>
<evidence type="ECO:0000313" key="3">
    <source>
        <dbReference type="EMBL" id="GIM08111.1"/>
    </source>
</evidence>
<name>A0A8J4CZK6_9CHLO</name>
<feature type="region of interest" description="Disordered" evidence="1">
    <location>
        <begin position="56"/>
        <end position="80"/>
    </location>
</feature>
<accession>A0A8J4CZK6</accession>
<dbReference type="OrthoDB" id="10551499at2759"/>
<proteinExistence type="predicted"/>
<dbReference type="EMBL" id="BNCP01000073">
    <property type="protein sequence ID" value="GIL92160.1"/>
    <property type="molecule type" value="Genomic_DNA"/>
</dbReference>
<protein>
    <submittedName>
        <fullName evidence="2">Uncharacterized protein</fullName>
    </submittedName>
</protein>
<dbReference type="Proteomes" id="UP000747110">
    <property type="component" value="Unassembled WGS sequence"/>
</dbReference>
<dbReference type="AlphaFoldDB" id="A0A8J4CZK6"/>